<keyword evidence="1" id="KW-0472">Membrane</keyword>
<dbReference type="EnsemblPlants" id="OPUNC09G10790.1">
    <property type="protein sequence ID" value="OPUNC09G10790.1"/>
    <property type="gene ID" value="OPUNC09G10790"/>
</dbReference>
<name>A0A0E0M1W6_ORYPU</name>
<keyword evidence="3" id="KW-1185">Reference proteome</keyword>
<sequence>MGKTWALISHLHAFAGYASICAMESTSKVDDEQWLAYWILYSLITLMEMALHKVLYWIPLWYEAKVLFVSWLVLPQLRMACTEERIECMFVN</sequence>
<evidence type="ECO:0000313" key="2">
    <source>
        <dbReference type="EnsemblPlants" id="OPUNC09G10790.1"/>
    </source>
</evidence>
<proteinExistence type="inferred from homology"/>
<dbReference type="PANTHER" id="PTHR12300:SF139">
    <property type="entry name" value="HVA22-LIKE PROTEIN E"/>
    <property type="match status" value="1"/>
</dbReference>
<dbReference type="Gramene" id="OPUNC09G10790.1">
    <property type="protein sequence ID" value="OPUNC09G10790.1"/>
    <property type="gene ID" value="OPUNC09G10790"/>
</dbReference>
<accession>A0A0E0M1W6</accession>
<comment type="subcellular location">
    <subcellularLocation>
        <location evidence="1">Membrane</location>
        <topology evidence="1">Multi-pass membrane protein</topology>
    </subcellularLocation>
</comment>
<comment type="similarity">
    <text evidence="1">Belongs to the DP1 family.</text>
</comment>
<evidence type="ECO:0000256" key="1">
    <source>
        <dbReference type="RuleBase" id="RU362006"/>
    </source>
</evidence>
<dbReference type="Proteomes" id="UP000026962">
    <property type="component" value="Chromosome 9"/>
</dbReference>
<protein>
    <recommendedName>
        <fullName evidence="1">HVA22-like protein</fullName>
    </recommendedName>
</protein>
<reference evidence="2" key="1">
    <citation type="submission" date="2015-04" db="UniProtKB">
        <authorList>
            <consortium name="EnsemblPlants"/>
        </authorList>
    </citation>
    <scope>IDENTIFICATION</scope>
</reference>
<comment type="caution">
    <text evidence="1">Lacks conserved residue(s) required for the propagation of feature annotation.</text>
</comment>
<dbReference type="OMA" id="MACTEER"/>
<reference evidence="2" key="2">
    <citation type="submission" date="2018-05" db="EMBL/GenBank/DDBJ databases">
        <title>OpunRS2 (Oryza punctata Reference Sequence Version 2).</title>
        <authorList>
            <person name="Zhang J."/>
            <person name="Kudrna D."/>
            <person name="Lee S."/>
            <person name="Talag J."/>
            <person name="Welchert J."/>
            <person name="Wing R.A."/>
        </authorList>
    </citation>
    <scope>NUCLEOTIDE SEQUENCE [LARGE SCALE GENOMIC DNA]</scope>
</reference>
<dbReference type="InterPro" id="IPR004345">
    <property type="entry name" value="TB2_DP1_HVA22"/>
</dbReference>
<evidence type="ECO:0000313" key="3">
    <source>
        <dbReference type="Proteomes" id="UP000026962"/>
    </source>
</evidence>
<keyword evidence="1" id="KW-1133">Transmembrane helix</keyword>
<keyword evidence="1" id="KW-0812">Transmembrane</keyword>
<dbReference type="PANTHER" id="PTHR12300">
    <property type="entry name" value="HVA22-LIKE PROTEINS"/>
    <property type="match status" value="1"/>
</dbReference>
<dbReference type="Pfam" id="PF03134">
    <property type="entry name" value="TB2_DP1_HVA22"/>
    <property type="match status" value="1"/>
</dbReference>
<dbReference type="AlphaFoldDB" id="A0A0E0M1W6"/>
<dbReference type="GO" id="GO:0016020">
    <property type="term" value="C:membrane"/>
    <property type="evidence" value="ECO:0007669"/>
    <property type="project" value="UniProtKB-SubCell"/>
</dbReference>
<feature type="transmembrane region" description="Helical" evidence="1">
    <location>
        <begin position="34"/>
        <end position="51"/>
    </location>
</feature>
<dbReference type="HOGENOM" id="CLU_098452_1_2_1"/>
<organism evidence="2">
    <name type="scientific">Oryza punctata</name>
    <name type="common">Red rice</name>
    <dbReference type="NCBI Taxonomy" id="4537"/>
    <lineage>
        <taxon>Eukaryota</taxon>
        <taxon>Viridiplantae</taxon>
        <taxon>Streptophyta</taxon>
        <taxon>Embryophyta</taxon>
        <taxon>Tracheophyta</taxon>
        <taxon>Spermatophyta</taxon>
        <taxon>Magnoliopsida</taxon>
        <taxon>Liliopsida</taxon>
        <taxon>Poales</taxon>
        <taxon>Poaceae</taxon>
        <taxon>BOP clade</taxon>
        <taxon>Oryzoideae</taxon>
        <taxon>Oryzeae</taxon>
        <taxon>Oryzinae</taxon>
        <taxon>Oryza</taxon>
    </lineage>
</organism>
<dbReference type="eggNOG" id="KOG1725">
    <property type="taxonomic scope" value="Eukaryota"/>
</dbReference>